<dbReference type="Gramene" id="KGN44570">
    <property type="protein sequence ID" value="KGN44570"/>
    <property type="gene ID" value="Csa_7G336490"/>
</dbReference>
<proteinExistence type="predicted"/>
<dbReference type="Proteomes" id="UP000029981">
    <property type="component" value="Chromosome 7"/>
</dbReference>
<reference evidence="1 2" key="4">
    <citation type="journal article" date="2011" name="BMC Genomics">
        <title>RNA-Seq improves annotation of protein-coding genes in the cucumber genome.</title>
        <authorList>
            <person name="Li Z."/>
            <person name="Zhang Z."/>
            <person name="Yan P."/>
            <person name="Huang S."/>
            <person name="Fei Z."/>
            <person name="Lin K."/>
        </authorList>
    </citation>
    <scope>NUCLEOTIDE SEQUENCE [LARGE SCALE GENOMIC DNA]</scope>
    <source>
        <strain evidence="2">cv. 9930</strain>
    </source>
</reference>
<gene>
    <name evidence="1" type="ORF">Csa_7G336490</name>
</gene>
<evidence type="ECO:0000313" key="1">
    <source>
        <dbReference type="EMBL" id="KGN44570.1"/>
    </source>
</evidence>
<evidence type="ECO:0000313" key="2">
    <source>
        <dbReference type="Proteomes" id="UP000029981"/>
    </source>
</evidence>
<name>A0A0A0K4H4_CUCSA</name>
<reference evidence="1 2" key="2">
    <citation type="journal article" date="2009" name="PLoS ONE">
        <title>An integrated genetic and cytogenetic map of the cucumber genome.</title>
        <authorList>
            <person name="Ren Y."/>
            <person name="Zhang Z."/>
            <person name="Liu J."/>
            <person name="Staub J.E."/>
            <person name="Han Y."/>
            <person name="Cheng Z."/>
            <person name="Li X."/>
            <person name="Lu J."/>
            <person name="Miao H."/>
            <person name="Kang H."/>
            <person name="Xie B."/>
            <person name="Gu X."/>
            <person name="Wang X."/>
            <person name="Du Y."/>
            <person name="Jin W."/>
            <person name="Huang S."/>
        </authorList>
    </citation>
    <scope>NUCLEOTIDE SEQUENCE [LARGE SCALE GENOMIC DNA]</scope>
    <source>
        <strain evidence="2">cv. 9930</strain>
    </source>
</reference>
<reference evidence="1 2" key="3">
    <citation type="journal article" date="2010" name="BMC Genomics">
        <title>Transcriptome sequencing and comparative analysis of cucumber flowers with different sex types.</title>
        <authorList>
            <person name="Guo S."/>
            <person name="Zheng Y."/>
            <person name="Joung J.G."/>
            <person name="Liu S."/>
            <person name="Zhang Z."/>
            <person name="Crasta O.R."/>
            <person name="Sobral B.W."/>
            <person name="Xu Y."/>
            <person name="Huang S."/>
            <person name="Fei Z."/>
        </authorList>
    </citation>
    <scope>NUCLEOTIDE SEQUENCE [LARGE SCALE GENOMIC DNA]</scope>
    <source>
        <strain evidence="2">cv. 9930</strain>
    </source>
</reference>
<sequence length="108" mass="12721">MLKLNYQNKKKDGETFPNAHTTLRIVSSYDARSPKAVSMLHWLFLQRRTPGRRLGVIFDALTQHWQTVLADVLTFLRHRCRVIFVVAFTDTQWFSSDARLRRQNLGFL</sequence>
<dbReference type="EMBL" id="CM002928">
    <property type="protein sequence ID" value="KGN44570.1"/>
    <property type="molecule type" value="Genomic_DNA"/>
</dbReference>
<accession>A0A0A0K4H4</accession>
<protein>
    <submittedName>
        <fullName evidence="1">Uncharacterized protein</fullName>
    </submittedName>
</protein>
<dbReference type="AlphaFoldDB" id="A0A0A0K4H4"/>
<organism evidence="1 2">
    <name type="scientific">Cucumis sativus</name>
    <name type="common">Cucumber</name>
    <dbReference type="NCBI Taxonomy" id="3659"/>
    <lineage>
        <taxon>Eukaryota</taxon>
        <taxon>Viridiplantae</taxon>
        <taxon>Streptophyta</taxon>
        <taxon>Embryophyta</taxon>
        <taxon>Tracheophyta</taxon>
        <taxon>Spermatophyta</taxon>
        <taxon>Magnoliopsida</taxon>
        <taxon>eudicotyledons</taxon>
        <taxon>Gunneridae</taxon>
        <taxon>Pentapetalae</taxon>
        <taxon>rosids</taxon>
        <taxon>fabids</taxon>
        <taxon>Cucurbitales</taxon>
        <taxon>Cucurbitaceae</taxon>
        <taxon>Benincaseae</taxon>
        <taxon>Cucumis</taxon>
    </lineage>
</organism>
<reference evidence="1 2" key="1">
    <citation type="journal article" date="2009" name="Nat. Genet.">
        <title>The genome of the cucumber, Cucumis sativus L.</title>
        <authorList>
            <person name="Huang S."/>
            <person name="Li R."/>
            <person name="Zhang Z."/>
            <person name="Li L."/>
            <person name="Gu X."/>
            <person name="Fan W."/>
            <person name="Lucas W.J."/>
            <person name="Wang X."/>
            <person name="Xie B."/>
            <person name="Ni P."/>
            <person name="Ren Y."/>
            <person name="Zhu H."/>
            <person name="Li J."/>
            <person name="Lin K."/>
            <person name="Jin W."/>
            <person name="Fei Z."/>
            <person name="Li G."/>
            <person name="Staub J."/>
            <person name="Kilian A."/>
            <person name="van der Vossen E.A."/>
            <person name="Wu Y."/>
            <person name="Guo J."/>
            <person name="He J."/>
            <person name="Jia Z."/>
            <person name="Ren Y."/>
            <person name="Tian G."/>
            <person name="Lu Y."/>
            <person name="Ruan J."/>
            <person name="Qian W."/>
            <person name="Wang M."/>
            <person name="Huang Q."/>
            <person name="Li B."/>
            <person name="Xuan Z."/>
            <person name="Cao J."/>
            <person name="Asan"/>
            <person name="Wu Z."/>
            <person name="Zhang J."/>
            <person name="Cai Q."/>
            <person name="Bai Y."/>
            <person name="Zhao B."/>
            <person name="Han Y."/>
            <person name="Li Y."/>
            <person name="Li X."/>
            <person name="Wang S."/>
            <person name="Shi Q."/>
            <person name="Liu S."/>
            <person name="Cho W.K."/>
            <person name="Kim J.Y."/>
            <person name="Xu Y."/>
            <person name="Heller-Uszynska K."/>
            <person name="Miao H."/>
            <person name="Cheng Z."/>
            <person name="Zhang S."/>
            <person name="Wu J."/>
            <person name="Yang Y."/>
            <person name="Kang H."/>
            <person name="Li M."/>
            <person name="Liang H."/>
            <person name="Ren X."/>
            <person name="Shi Z."/>
            <person name="Wen M."/>
            <person name="Jian M."/>
            <person name="Yang H."/>
            <person name="Zhang G."/>
            <person name="Yang Z."/>
            <person name="Chen R."/>
            <person name="Liu S."/>
            <person name="Li J."/>
            <person name="Ma L."/>
            <person name="Liu H."/>
            <person name="Zhou Y."/>
            <person name="Zhao J."/>
            <person name="Fang X."/>
            <person name="Li G."/>
            <person name="Fang L."/>
            <person name="Li Y."/>
            <person name="Liu D."/>
            <person name="Zheng H."/>
            <person name="Zhang Y."/>
            <person name="Qin N."/>
            <person name="Li Z."/>
            <person name="Yang G."/>
            <person name="Yang S."/>
            <person name="Bolund L."/>
            <person name="Kristiansen K."/>
            <person name="Zheng H."/>
            <person name="Li S."/>
            <person name="Zhang X."/>
            <person name="Yang H."/>
            <person name="Wang J."/>
            <person name="Sun R."/>
            <person name="Zhang B."/>
            <person name="Jiang S."/>
            <person name="Wang J."/>
            <person name="Du Y."/>
            <person name="Li S."/>
        </authorList>
    </citation>
    <scope>NUCLEOTIDE SEQUENCE [LARGE SCALE GENOMIC DNA]</scope>
    <source>
        <strain evidence="2">cv. 9930</strain>
    </source>
</reference>
<keyword evidence="2" id="KW-1185">Reference proteome</keyword>